<accession>A0ACB8BQA4</accession>
<protein>
    <submittedName>
        <fullName evidence="1">Actin depolymerizing protein</fullName>
    </submittedName>
</protein>
<reference evidence="1" key="1">
    <citation type="journal article" date="2021" name="New Phytol.">
        <title>Evolutionary innovations through gain and loss of genes in the ectomycorrhizal Boletales.</title>
        <authorList>
            <person name="Wu G."/>
            <person name="Miyauchi S."/>
            <person name="Morin E."/>
            <person name="Kuo A."/>
            <person name="Drula E."/>
            <person name="Varga T."/>
            <person name="Kohler A."/>
            <person name="Feng B."/>
            <person name="Cao Y."/>
            <person name="Lipzen A."/>
            <person name="Daum C."/>
            <person name="Hundley H."/>
            <person name="Pangilinan J."/>
            <person name="Johnson J."/>
            <person name="Barry K."/>
            <person name="LaButti K."/>
            <person name="Ng V."/>
            <person name="Ahrendt S."/>
            <person name="Min B."/>
            <person name="Choi I.G."/>
            <person name="Park H."/>
            <person name="Plett J.M."/>
            <person name="Magnuson J."/>
            <person name="Spatafora J.W."/>
            <person name="Nagy L.G."/>
            <person name="Henrissat B."/>
            <person name="Grigoriev I.V."/>
            <person name="Yang Z.L."/>
            <person name="Xu J."/>
            <person name="Martin F.M."/>
        </authorList>
    </citation>
    <scope>NUCLEOTIDE SEQUENCE</scope>
    <source>
        <strain evidence="1">KUC20120723A-06</strain>
    </source>
</reference>
<evidence type="ECO:0000313" key="2">
    <source>
        <dbReference type="Proteomes" id="UP000790709"/>
    </source>
</evidence>
<keyword evidence="2" id="KW-1185">Reference proteome</keyword>
<organism evidence="1 2">
    <name type="scientific">Leucogyrophana mollusca</name>
    <dbReference type="NCBI Taxonomy" id="85980"/>
    <lineage>
        <taxon>Eukaryota</taxon>
        <taxon>Fungi</taxon>
        <taxon>Dikarya</taxon>
        <taxon>Basidiomycota</taxon>
        <taxon>Agaricomycotina</taxon>
        <taxon>Agaricomycetes</taxon>
        <taxon>Agaricomycetidae</taxon>
        <taxon>Boletales</taxon>
        <taxon>Boletales incertae sedis</taxon>
        <taxon>Leucogyrophana</taxon>
    </lineage>
</organism>
<proteinExistence type="predicted"/>
<sequence length="378" mass="42021">MALLTKATKYDIKDSNIALLGSDLEKHVREHAGDNEPAWTDAGHKPGLEIWRVQHFAIVAWPQERYGTFYDGDSYIVLHTYKTSENAPLTFDLHFWLGEDTSQDEAGTAAYKTVELDDHLGGLPTQYREVQGQESPRFLSYFPHLICLRGGISTGFHHVSSPPPEGTRLYSISTTSSTGSGRSHLAVREIPSEGPNLIQGNVYVLDKGETLWQLNTKTSTGQEKFKAAEFVQKMSNEREGRCQVEVFDEGTSGAGVFLSELGSELGEAPTRTSDLPSALYRLVESEGNVHYEPITLERASLVSEDALLLDDYRSATHPAIYVWLGNSTTLTERRLALQYAQTYLHEKQAKEGAHIRVSVTLVKIGEGREPETFLQAFA</sequence>
<comment type="caution">
    <text evidence="1">The sequence shown here is derived from an EMBL/GenBank/DDBJ whole genome shotgun (WGS) entry which is preliminary data.</text>
</comment>
<name>A0ACB8BQA4_9AGAM</name>
<dbReference type="EMBL" id="MU266361">
    <property type="protein sequence ID" value="KAH7927824.1"/>
    <property type="molecule type" value="Genomic_DNA"/>
</dbReference>
<evidence type="ECO:0000313" key="1">
    <source>
        <dbReference type="EMBL" id="KAH7927824.1"/>
    </source>
</evidence>
<dbReference type="Proteomes" id="UP000790709">
    <property type="component" value="Unassembled WGS sequence"/>
</dbReference>
<gene>
    <name evidence="1" type="ORF">BV22DRAFT_1031449</name>
</gene>